<dbReference type="EMBL" id="JAPMOS010000016">
    <property type="protein sequence ID" value="KAJ4459871.1"/>
    <property type="molecule type" value="Genomic_DNA"/>
</dbReference>
<dbReference type="GO" id="GO:0016301">
    <property type="term" value="F:kinase activity"/>
    <property type="evidence" value="ECO:0007669"/>
    <property type="project" value="UniProtKB-KW"/>
</dbReference>
<protein>
    <submittedName>
        <fullName evidence="2">Calcium-dependent protein kinase 15</fullName>
    </submittedName>
</protein>
<proteinExistence type="predicted"/>
<reference evidence="2" key="1">
    <citation type="journal article" date="2022" name="bioRxiv">
        <title>Genomics of Preaxostyla Flagellates Illuminates Evolutionary Transitions and the Path Towards Mitochondrial Loss.</title>
        <authorList>
            <person name="Novak L.V.F."/>
            <person name="Treitli S.C."/>
            <person name="Pyrih J."/>
            <person name="Halakuc P."/>
            <person name="Pipaliya S.V."/>
            <person name="Vacek V."/>
            <person name="Brzon O."/>
            <person name="Soukal P."/>
            <person name="Eme L."/>
            <person name="Dacks J.B."/>
            <person name="Karnkowska A."/>
            <person name="Elias M."/>
            <person name="Hampl V."/>
        </authorList>
    </citation>
    <scope>NUCLEOTIDE SEQUENCE</scope>
    <source>
        <strain evidence="2">RCP-MX</strain>
    </source>
</reference>
<keyword evidence="2" id="KW-0418">Kinase</keyword>
<keyword evidence="3" id="KW-1185">Reference proteome</keyword>
<evidence type="ECO:0000256" key="1">
    <source>
        <dbReference type="SAM" id="MobiDB-lite"/>
    </source>
</evidence>
<gene>
    <name evidence="2" type="ORF">PAPYR_3923</name>
</gene>
<sequence length="354" mass="38715">MPLPVVDRDPNAYDKEKLPAARQRAAGHGLADPLQAEAVRYVASQARPLQSQAFPFGPVKTFVDHSVRSSSLCGARQSAHVAAAPIIVHFHADRILGVLLNDTHLRNQFDTGTSCGYLNNQVRVEWEDTLFNKIYTKSCSGFDRVKYGGPHRPRRLPRASRPSPAPSCAHHSPPAGAEYPATVLRTPSGLLAWATVLNIVNDPCGVKCCSQYGESYLLLRNVRLRTSFANEDTGGGEHELASCEYYCHVLNRFSDPELVAVLEEVQIHGEIRLDRDVEAVFLAQRHKDHGGLPVAEFGRKKGCPIPLPSLATPDPIRLLHSPRRQAAAVCGGPAGFRHHPEYFSLGGARPPLGL</sequence>
<keyword evidence="2" id="KW-0808">Transferase</keyword>
<organism evidence="2 3">
    <name type="scientific">Paratrimastix pyriformis</name>
    <dbReference type="NCBI Taxonomy" id="342808"/>
    <lineage>
        <taxon>Eukaryota</taxon>
        <taxon>Metamonada</taxon>
        <taxon>Preaxostyla</taxon>
        <taxon>Paratrimastigidae</taxon>
        <taxon>Paratrimastix</taxon>
    </lineage>
</organism>
<feature type="compositionally biased region" description="Basic residues" evidence="1">
    <location>
        <begin position="149"/>
        <end position="158"/>
    </location>
</feature>
<feature type="compositionally biased region" description="Low complexity" evidence="1">
    <location>
        <begin position="159"/>
        <end position="173"/>
    </location>
</feature>
<comment type="caution">
    <text evidence="2">The sequence shown here is derived from an EMBL/GenBank/DDBJ whole genome shotgun (WGS) entry which is preliminary data.</text>
</comment>
<feature type="region of interest" description="Disordered" evidence="1">
    <location>
        <begin position="149"/>
        <end position="173"/>
    </location>
</feature>
<accession>A0ABQ8UPA7</accession>
<name>A0ABQ8UPA7_9EUKA</name>
<evidence type="ECO:0000313" key="3">
    <source>
        <dbReference type="Proteomes" id="UP001141327"/>
    </source>
</evidence>
<dbReference type="Proteomes" id="UP001141327">
    <property type="component" value="Unassembled WGS sequence"/>
</dbReference>
<evidence type="ECO:0000313" key="2">
    <source>
        <dbReference type="EMBL" id="KAJ4459871.1"/>
    </source>
</evidence>